<comment type="caution">
    <text evidence="6">The sequence shown here is derived from an EMBL/GenBank/DDBJ whole genome shotgun (WGS) entry which is preliminary data.</text>
</comment>
<dbReference type="PRINTS" id="PR00039">
    <property type="entry name" value="HTHLYSR"/>
</dbReference>
<dbReference type="Pfam" id="PF03466">
    <property type="entry name" value="LysR_substrate"/>
    <property type="match status" value="1"/>
</dbReference>
<dbReference type="SUPFAM" id="SSF46785">
    <property type="entry name" value="Winged helix' DNA-binding domain"/>
    <property type="match status" value="1"/>
</dbReference>
<sequence>MELDQIRAFLAIAQTKSFTRAAEQLHVAQSTITTRIKLLEETIGKPLFTRDSRRVELTPAGLTLQPYLQRALDLLREGELSTYLQGKFDERFTVGALSSIWQFTLYPLLFEFRRRHPEVALRTITGHSDDIARRMFDGLIDLGLVYLPPHHPEIEVQPLYRDSIVLVGPPDFDPGVDVIPPEILPDLPFLFMNWGSPFSEWYDSEVGTGFLHGFQVDDTQLLVHAIRAGEGIGFLLQHIADDLEAQGIVKKLPFRPRQPIPTRNAYLIYPKRKAKSPVLQAWIELFQDQRHQLPQIKGD</sequence>
<dbReference type="InterPro" id="IPR036388">
    <property type="entry name" value="WH-like_DNA-bd_sf"/>
</dbReference>
<evidence type="ECO:0000256" key="4">
    <source>
        <dbReference type="ARBA" id="ARBA00023163"/>
    </source>
</evidence>
<reference evidence="6 7" key="1">
    <citation type="submission" date="2021-01" db="EMBL/GenBank/DDBJ databases">
        <title>Tumebacillus sp. strain ITR2 16S ribosomal RNA gene Genome sequencing and assembly.</title>
        <authorList>
            <person name="Kang M."/>
        </authorList>
    </citation>
    <scope>NUCLEOTIDE SEQUENCE [LARGE SCALE GENOMIC DNA]</scope>
    <source>
        <strain evidence="6 7">ITR2</strain>
    </source>
</reference>
<accession>A0ABS1J6W5</accession>
<dbReference type="RefSeq" id="WP_201631694.1">
    <property type="nucleotide sequence ID" value="NZ_JAEQNB010000001.1"/>
</dbReference>
<evidence type="ECO:0000313" key="6">
    <source>
        <dbReference type="EMBL" id="MBL0386004.1"/>
    </source>
</evidence>
<evidence type="ECO:0000259" key="5">
    <source>
        <dbReference type="PROSITE" id="PS50931"/>
    </source>
</evidence>
<dbReference type="Gene3D" id="3.40.190.290">
    <property type="match status" value="1"/>
</dbReference>
<organism evidence="6 7">
    <name type="scientific">Tumebacillus amylolyticus</name>
    <dbReference type="NCBI Taxonomy" id="2801339"/>
    <lineage>
        <taxon>Bacteria</taxon>
        <taxon>Bacillati</taxon>
        <taxon>Bacillota</taxon>
        <taxon>Bacilli</taxon>
        <taxon>Bacillales</taxon>
        <taxon>Alicyclobacillaceae</taxon>
        <taxon>Tumebacillus</taxon>
    </lineage>
</organism>
<dbReference type="PANTHER" id="PTHR30126:SF40">
    <property type="entry name" value="HTH-TYPE TRANSCRIPTIONAL REGULATOR GLTR"/>
    <property type="match status" value="1"/>
</dbReference>
<name>A0ABS1J6W5_9BACL</name>
<keyword evidence="4" id="KW-0804">Transcription</keyword>
<dbReference type="InterPro" id="IPR000847">
    <property type="entry name" value="LysR_HTH_N"/>
</dbReference>
<dbReference type="CDD" id="cd05466">
    <property type="entry name" value="PBP2_LTTR_substrate"/>
    <property type="match status" value="1"/>
</dbReference>
<proteinExistence type="inferred from homology"/>
<dbReference type="EMBL" id="JAEQNB010000001">
    <property type="protein sequence ID" value="MBL0386004.1"/>
    <property type="molecule type" value="Genomic_DNA"/>
</dbReference>
<keyword evidence="2" id="KW-0805">Transcription regulation</keyword>
<dbReference type="Gene3D" id="1.10.10.10">
    <property type="entry name" value="Winged helix-like DNA-binding domain superfamily/Winged helix DNA-binding domain"/>
    <property type="match status" value="1"/>
</dbReference>
<dbReference type="PROSITE" id="PS50931">
    <property type="entry name" value="HTH_LYSR"/>
    <property type="match status" value="1"/>
</dbReference>
<comment type="similarity">
    <text evidence="1">Belongs to the LysR transcriptional regulatory family.</text>
</comment>
<evidence type="ECO:0000256" key="3">
    <source>
        <dbReference type="ARBA" id="ARBA00023125"/>
    </source>
</evidence>
<dbReference type="Pfam" id="PF00126">
    <property type="entry name" value="HTH_1"/>
    <property type="match status" value="1"/>
</dbReference>
<gene>
    <name evidence="6" type="ORF">JJB07_05000</name>
</gene>
<dbReference type="InterPro" id="IPR005119">
    <property type="entry name" value="LysR_subst-bd"/>
</dbReference>
<evidence type="ECO:0000313" key="7">
    <source>
        <dbReference type="Proteomes" id="UP000602284"/>
    </source>
</evidence>
<evidence type="ECO:0000256" key="2">
    <source>
        <dbReference type="ARBA" id="ARBA00023015"/>
    </source>
</evidence>
<keyword evidence="3" id="KW-0238">DNA-binding</keyword>
<dbReference type="SUPFAM" id="SSF53850">
    <property type="entry name" value="Periplasmic binding protein-like II"/>
    <property type="match status" value="1"/>
</dbReference>
<protein>
    <submittedName>
        <fullName evidence="6">LysR family transcriptional regulator</fullName>
    </submittedName>
</protein>
<dbReference type="PANTHER" id="PTHR30126">
    <property type="entry name" value="HTH-TYPE TRANSCRIPTIONAL REGULATOR"/>
    <property type="match status" value="1"/>
</dbReference>
<dbReference type="Proteomes" id="UP000602284">
    <property type="component" value="Unassembled WGS sequence"/>
</dbReference>
<keyword evidence="7" id="KW-1185">Reference proteome</keyword>
<dbReference type="InterPro" id="IPR036390">
    <property type="entry name" value="WH_DNA-bd_sf"/>
</dbReference>
<evidence type="ECO:0000256" key="1">
    <source>
        <dbReference type="ARBA" id="ARBA00009437"/>
    </source>
</evidence>
<feature type="domain" description="HTH lysR-type" evidence="5">
    <location>
        <begin position="1"/>
        <end position="58"/>
    </location>
</feature>